<dbReference type="AlphaFoldDB" id="A0A8J6DYI7"/>
<name>A0A8J6DYI7_GALPY</name>
<evidence type="ECO:0000313" key="6">
    <source>
        <dbReference type="EMBL" id="KAG8525054.1"/>
    </source>
</evidence>
<evidence type="ECO:0000313" key="7">
    <source>
        <dbReference type="Proteomes" id="UP000700334"/>
    </source>
</evidence>
<evidence type="ECO:0000256" key="3">
    <source>
        <dbReference type="ARBA" id="ARBA00022490"/>
    </source>
</evidence>
<comment type="similarity">
    <text evidence="2">Belongs to the BEX family.</text>
</comment>
<evidence type="ECO:0000256" key="1">
    <source>
        <dbReference type="ARBA" id="ARBA00004496"/>
    </source>
</evidence>
<proteinExistence type="inferred from homology"/>
<organism evidence="6 7">
    <name type="scientific">Galemys pyrenaicus</name>
    <name type="common">Iberian desman</name>
    <name type="synonym">Pyrenean desman</name>
    <dbReference type="NCBI Taxonomy" id="202257"/>
    <lineage>
        <taxon>Eukaryota</taxon>
        <taxon>Metazoa</taxon>
        <taxon>Chordata</taxon>
        <taxon>Craniata</taxon>
        <taxon>Vertebrata</taxon>
        <taxon>Euteleostomi</taxon>
        <taxon>Mammalia</taxon>
        <taxon>Eutheria</taxon>
        <taxon>Laurasiatheria</taxon>
        <taxon>Eulipotyphla</taxon>
        <taxon>Talpidae</taxon>
        <taxon>Galemys</taxon>
    </lineage>
</organism>
<protein>
    <submittedName>
        <fullName evidence="6">Protein BEX3</fullName>
    </submittedName>
</protein>
<dbReference type="InterPro" id="IPR007623">
    <property type="entry name" value="BEX"/>
</dbReference>
<feature type="non-terminal residue" evidence="6">
    <location>
        <position position="1"/>
    </location>
</feature>
<feature type="compositionally biased region" description="Basic and acidic residues" evidence="5">
    <location>
        <begin position="52"/>
        <end position="62"/>
    </location>
</feature>
<comment type="caution">
    <text evidence="6">The sequence shown here is derived from an EMBL/GenBank/DDBJ whole genome shotgun (WGS) entry which is preliminary data.</text>
</comment>
<accession>A0A8J6DYI7</accession>
<dbReference type="PANTHER" id="PTHR19430">
    <property type="entry name" value="PROTEIN BEX1-RELATED"/>
    <property type="match status" value="1"/>
</dbReference>
<dbReference type="Proteomes" id="UP000700334">
    <property type="component" value="Unassembled WGS sequence"/>
</dbReference>
<keyword evidence="4" id="KW-0862">Zinc</keyword>
<evidence type="ECO:0000256" key="5">
    <source>
        <dbReference type="SAM" id="MobiDB-lite"/>
    </source>
</evidence>
<evidence type="ECO:0000256" key="2">
    <source>
        <dbReference type="ARBA" id="ARBA00010976"/>
    </source>
</evidence>
<keyword evidence="7" id="KW-1185">Reference proteome</keyword>
<sequence>ENGEPSGGSRRLGVGIEDGAQRPCRVERLATAAPRLPPGPLQVCGSLSRRRTSGENREEETARIGPGGCGAQWWWGADAEPRLRPPQTSPSPVRRPPFWRLLSSVKKPGKGKMENEEMEQPMQNGEEERPLGRGEGHQPAGNNRRGQARRLAPNFRWAIPNRQVNDGLGGDGDDMEMFMEEMREIRRKLRELQLRNCLRHACHQGDEEQKREDELQQEAVIGDRVGPSHGDRSFCAQRRSWRGSAGSRELILFKCWEKTLPGDTTPAVVLLSLLIQAKLTEVVV</sequence>
<dbReference type="GO" id="GO:0005102">
    <property type="term" value="F:signaling receptor binding"/>
    <property type="evidence" value="ECO:0007669"/>
    <property type="project" value="TreeGrafter"/>
</dbReference>
<dbReference type="GO" id="GO:0007165">
    <property type="term" value="P:signal transduction"/>
    <property type="evidence" value="ECO:0007669"/>
    <property type="project" value="TreeGrafter"/>
</dbReference>
<feature type="compositionally biased region" description="Basic and acidic residues" evidence="5">
    <location>
        <begin position="126"/>
        <end position="136"/>
    </location>
</feature>
<reference evidence="6" key="1">
    <citation type="journal article" date="2021" name="Evol. Appl.">
        <title>The genome of the Pyrenean desman and the effects of bottlenecks and inbreeding on the genomic landscape of an endangered species.</title>
        <authorList>
            <person name="Escoda L."/>
            <person name="Castresana J."/>
        </authorList>
    </citation>
    <scope>NUCLEOTIDE SEQUENCE</scope>
    <source>
        <strain evidence="6">IBE-C5619</strain>
    </source>
</reference>
<dbReference type="Pfam" id="PF04538">
    <property type="entry name" value="BEX"/>
    <property type="match status" value="1"/>
</dbReference>
<feature type="region of interest" description="Disordered" evidence="5">
    <location>
        <begin position="106"/>
        <end position="148"/>
    </location>
</feature>
<dbReference type="PANTHER" id="PTHR19430:SF1">
    <property type="entry name" value="PROTEIN BEX3"/>
    <property type="match status" value="1"/>
</dbReference>
<dbReference type="EMBL" id="JAGFMF010010353">
    <property type="protein sequence ID" value="KAG8525054.1"/>
    <property type="molecule type" value="Genomic_DNA"/>
</dbReference>
<dbReference type="InterPro" id="IPR021156">
    <property type="entry name" value="TF_A-like/BEX"/>
</dbReference>
<keyword evidence="3" id="KW-0963">Cytoplasm</keyword>
<gene>
    <name evidence="6" type="ORF">J0S82_013833</name>
</gene>
<dbReference type="OrthoDB" id="9833790at2759"/>
<feature type="region of interest" description="Disordered" evidence="5">
    <location>
        <begin position="32"/>
        <end position="73"/>
    </location>
</feature>
<dbReference type="GO" id="GO:0005829">
    <property type="term" value="C:cytosol"/>
    <property type="evidence" value="ECO:0007669"/>
    <property type="project" value="TreeGrafter"/>
</dbReference>
<comment type="subcellular location">
    <subcellularLocation>
        <location evidence="1">Cytoplasm</location>
    </subcellularLocation>
</comment>
<evidence type="ECO:0000256" key="4">
    <source>
        <dbReference type="ARBA" id="ARBA00022833"/>
    </source>
</evidence>